<evidence type="ECO:0000256" key="4">
    <source>
        <dbReference type="ARBA" id="ARBA00022475"/>
    </source>
</evidence>
<evidence type="ECO:0000256" key="7">
    <source>
        <dbReference type="ARBA" id="ARBA00023136"/>
    </source>
</evidence>
<proteinExistence type="inferred from homology"/>
<feature type="transmembrane region" description="Helical" evidence="9">
    <location>
        <begin position="324"/>
        <end position="343"/>
    </location>
</feature>
<evidence type="ECO:0000256" key="5">
    <source>
        <dbReference type="ARBA" id="ARBA00022692"/>
    </source>
</evidence>
<dbReference type="GO" id="GO:0005886">
    <property type="term" value="C:plasma membrane"/>
    <property type="evidence" value="ECO:0007669"/>
    <property type="project" value="UniProtKB-SubCell"/>
</dbReference>
<evidence type="ECO:0000256" key="9">
    <source>
        <dbReference type="SAM" id="Phobius"/>
    </source>
</evidence>
<dbReference type="Gene3D" id="1.20.1080.10">
    <property type="entry name" value="Glycerol uptake facilitator protein"/>
    <property type="match status" value="2"/>
</dbReference>
<evidence type="ECO:0000256" key="6">
    <source>
        <dbReference type="ARBA" id="ARBA00022989"/>
    </source>
</evidence>
<dbReference type="GO" id="GO:0015250">
    <property type="term" value="F:water channel activity"/>
    <property type="evidence" value="ECO:0007669"/>
    <property type="project" value="TreeGrafter"/>
</dbReference>
<dbReference type="SUPFAM" id="SSF81338">
    <property type="entry name" value="Aquaporin-like"/>
    <property type="match status" value="2"/>
</dbReference>
<evidence type="ECO:0000256" key="1">
    <source>
        <dbReference type="ARBA" id="ARBA00004651"/>
    </source>
</evidence>
<sequence length="425" mass="44392">MDLDKKGIAAEFLGSFALLFGAGLLSMFRSDIFSYGLAVSLTYAVLTFVLYQFRIAQLNPILTLTEVFAGRVKAQHGAINIALQFLGATLGASLSALICGESGFLPAGVEGALSGKILLAQGVFCSTLAFAHIENSADVGRLPGIAVALITYAAYTATMGLSGYLNPAVALGTNIGNALQGTSVNSSQFASFVIIPFLAAAAGWGAYKLAYDNLLMSELFGSLAFTYCSCCAMAGGVQTWNTALSIGCIAAALVYTIGWKSGGAINPAISLATLGTGQTHVPDTFFYLLFQCGGGALGAILARYTMGPLSLFNILRSGSNGYDMLVLFVFSMLLMGAYTFTFGDIFGRPAGAVIGAVYAAFHLCFVKAASLNVQTTFGIIISQLLLNGYGEDWWNSIACLGIPILSALMSAGIFALLPGRYQRLP</sequence>
<keyword evidence="5 8" id="KW-0812">Transmembrane</keyword>
<keyword evidence="11" id="KW-1185">Reference proteome</keyword>
<feature type="transmembrane region" description="Helical" evidence="9">
    <location>
        <begin position="393"/>
        <end position="417"/>
    </location>
</feature>
<comment type="caution">
    <text evidence="10">The sequence shown here is derived from an EMBL/GenBank/DDBJ whole genome shotgun (WGS) entry which is preliminary data.</text>
</comment>
<dbReference type="Pfam" id="PF00230">
    <property type="entry name" value="MIP"/>
    <property type="match status" value="1"/>
</dbReference>
<comment type="similarity">
    <text evidence="2 8">Belongs to the MIP/aquaporin (TC 1.A.8) family.</text>
</comment>
<evidence type="ECO:0000313" key="10">
    <source>
        <dbReference type="EMBL" id="PFH36800.1"/>
    </source>
</evidence>
<comment type="subcellular location">
    <subcellularLocation>
        <location evidence="1">Cell membrane</location>
        <topology evidence="1">Multi-pass membrane protein</topology>
    </subcellularLocation>
</comment>
<dbReference type="PROSITE" id="PS00221">
    <property type="entry name" value="MIP"/>
    <property type="match status" value="1"/>
</dbReference>
<keyword evidence="6 9" id="KW-1133">Transmembrane helix</keyword>
<feature type="transmembrane region" description="Helical" evidence="9">
    <location>
        <begin position="243"/>
        <end position="263"/>
    </location>
</feature>
<evidence type="ECO:0000256" key="8">
    <source>
        <dbReference type="RuleBase" id="RU000477"/>
    </source>
</evidence>
<keyword evidence="4" id="KW-1003">Cell membrane</keyword>
<dbReference type="AlphaFoldDB" id="A0A2A9MMJ5"/>
<dbReference type="EMBL" id="NWUJ01000003">
    <property type="protein sequence ID" value="PFH36800.1"/>
    <property type="molecule type" value="Genomic_DNA"/>
</dbReference>
<dbReference type="KEGG" id="bbes:BESB_049920"/>
<dbReference type="RefSeq" id="XP_029220809.1">
    <property type="nucleotide sequence ID" value="XM_029363443.1"/>
</dbReference>
<evidence type="ECO:0000256" key="2">
    <source>
        <dbReference type="ARBA" id="ARBA00006175"/>
    </source>
</evidence>
<dbReference type="STRING" id="94643.A0A2A9MMJ5"/>
<name>A0A2A9MMJ5_BESBE</name>
<gene>
    <name evidence="10" type="ORF">BESB_049920</name>
</gene>
<dbReference type="InterPro" id="IPR034294">
    <property type="entry name" value="Aquaporin_transptr"/>
</dbReference>
<dbReference type="InterPro" id="IPR000425">
    <property type="entry name" value="MIP"/>
</dbReference>
<keyword evidence="7 9" id="KW-0472">Membrane</keyword>
<dbReference type="OrthoDB" id="3222at2759"/>
<evidence type="ECO:0000256" key="3">
    <source>
        <dbReference type="ARBA" id="ARBA00022448"/>
    </source>
</evidence>
<organism evidence="10 11">
    <name type="scientific">Besnoitia besnoiti</name>
    <name type="common">Apicomplexan protozoan</name>
    <dbReference type="NCBI Taxonomy" id="94643"/>
    <lineage>
        <taxon>Eukaryota</taxon>
        <taxon>Sar</taxon>
        <taxon>Alveolata</taxon>
        <taxon>Apicomplexa</taxon>
        <taxon>Conoidasida</taxon>
        <taxon>Coccidia</taxon>
        <taxon>Eucoccidiorida</taxon>
        <taxon>Eimeriorina</taxon>
        <taxon>Sarcocystidae</taxon>
        <taxon>Besnoitia</taxon>
    </lineage>
</organism>
<dbReference type="GeneID" id="40309922"/>
<dbReference type="PRINTS" id="PR00783">
    <property type="entry name" value="MINTRINSICP"/>
</dbReference>
<dbReference type="PANTHER" id="PTHR19139">
    <property type="entry name" value="AQUAPORIN TRANSPORTER"/>
    <property type="match status" value="1"/>
</dbReference>
<dbReference type="InterPro" id="IPR023271">
    <property type="entry name" value="Aquaporin-like"/>
</dbReference>
<feature type="transmembrane region" description="Helical" evidence="9">
    <location>
        <begin position="350"/>
        <end position="373"/>
    </location>
</feature>
<feature type="transmembrane region" description="Helical" evidence="9">
    <location>
        <begin position="219"/>
        <end position="237"/>
    </location>
</feature>
<feature type="transmembrane region" description="Helical" evidence="9">
    <location>
        <begin position="284"/>
        <end position="304"/>
    </location>
</feature>
<protein>
    <submittedName>
        <fullName evidence="10">Aquaporin 2</fullName>
    </submittedName>
</protein>
<accession>A0A2A9MMJ5</accession>
<feature type="transmembrane region" description="Helical" evidence="9">
    <location>
        <begin position="117"/>
        <end position="133"/>
    </location>
</feature>
<feature type="transmembrane region" description="Helical" evidence="9">
    <location>
        <begin position="81"/>
        <end position="105"/>
    </location>
</feature>
<keyword evidence="3 8" id="KW-0813">Transport</keyword>
<dbReference type="InterPro" id="IPR022357">
    <property type="entry name" value="MIP_CS"/>
</dbReference>
<reference evidence="10 11" key="1">
    <citation type="submission" date="2017-09" db="EMBL/GenBank/DDBJ databases">
        <title>Genome sequencing of Besnoitia besnoiti strain Bb-Ger1.</title>
        <authorList>
            <person name="Schares G."/>
            <person name="Venepally P."/>
            <person name="Lorenzi H.A."/>
        </authorList>
    </citation>
    <scope>NUCLEOTIDE SEQUENCE [LARGE SCALE GENOMIC DNA]</scope>
    <source>
        <strain evidence="10 11">Bb-Ger1</strain>
    </source>
</reference>
<feature type="transmembrane region" description="Helical" evidence="9">
    <location>
        <begin position="32"/>
        <end position="51"/>
    </location>
</feature>
<dbReference type="PANTHER" id="PTHR19139:SF199">
    <property type="entry name" value="MIP17260P"/>
    <property type="match status" value="1"/>
</dbReference>
<dbReference type="VEuPathDB" id="ToxoDB:BESB_049920"/>
<feature type="transmembrane region" description="Helical" evidence="9">
    <location>
        <begin position="145"/>
        <end position="165"/>
    </location>
</feature>
<feature type="transmembrane region" description="Helical" evidence="9">
    <location>
        <begin position="189"/>
        <end position="207"/>
    </location>
</feature>
<evidence type="ECO:0000313" key="11">
    <source>
        <dbReference type="Proteomes" id="UP000224006"/>
    </source>
</evidence>
<feature type="transmembrane region" description="Helical" evidence="9">
    <location>
        <begin position="7"/>
        <end position="26"/>
    </location>
</feature>
<dbReference type="Proteomes" id="UP000224006">
    <property type="component" value="Chromosome III"/>
</dbReference>